<sequence length="322" mass="34227">MAVAPPKVYPDIYSFLAPENFKDVHAGKLVLITGAGGDIAQQIAKHFALAGATLAVTDISLEKLDSTVELCRERGAEVAPFACDISKESGVQGLIKAVQGQLGDIDILVNAAGVCTSKPIFLDSFASIWREVEINLGGVLLTTLNVLPSMKARGRGCIINLASRAGTVTVPYLAGYSISKAGVIKATENLQKDLDADGLGDNIQLYCCHPGAVLTRLSKRPMDPVVVEAYPRLAAGRPKWLQNYRTAVDLCAAACVFVATGRVKDALRGRYIDCEHDLEAFLSPEAAKEITENDLHVLKVDFLGGLPNDGGTSAGSFRLDSD</sequence>
<dbReference type="Gene3D" id="3.40.50.720">
    <property type="entry name" value="NAD(P)-binding Rossmann-like Domain"/>
    <property type="match status" value="1"/>
</dbReference>
<evidence type="ECO:0000256" key="1">
    <source>
        <dbReference type="ARBA" id="ARBA00006484"/>
    </source>
</evidence>
<dbReference type="PANTHER" id="PTHR24322:SF736">
    <property type="entry name" value="RETINOL DEHYDROGENASE 10"/>
    <property type="match status" value="1"/>
</dbReference>
<dbReference type="RefSeq" id="XP_007748361.1">
    <property type="nucleotide sequence ID" value="XM_007750171.1"/>
</dbReference>
<dbReference type="OrthoDB" id="1933717at2759"/>
<dbReference type="PRINTS" id="PR00080">
    <property type="entry name" value="SDRFAMILY"/>
</dbReference>
<dbReference type="STRING" id="1182543.W9XAX2"/>
<dbReference type="HOGENOM" id="CLU_010194_8_1_1"/>
<dbReference type="AlphaFoldDB" id="W9XAX2"/>
<dbReference type="EMBL" id="AMGX01000016">
    <property type="protein sequence ID" value="EXJ67579.1"/>
    <property type="molecule type" value="Genomic_DNA"/>
</dbReference>
<accession>W9XAX2</accession>
<reference evidence="4 5" key="1">
    <citation type="submission" date="2013-03" db="EMBL/GenBank/DDBJ databases">
        <title>The Genome Sequence of Cladophialophora psammophila CBS 110553.</title>
        <authorList>
            <consortium name="The Broad Institute Genomics Platform"/>
            <person name="Cuomo C."/>
            <person name="de Hoog S."/>
            <person name="Gorbushina A."/>
            <person name="Walker B."/>
            <person name="Young S.K."/>
            <person name="Zeng Q."/>
            <person name="Gargeya S."/>
            <person name="Fitzgerald M."/>
            <person name="Haas B."/>
            <person name="Abouelleil A."/>
            <person name="Allen A.W."/>
            <person name="Alvarado L."/>
            <person name="Arachchi H.M."/>
            <person name="Berlin A.M."/>
            <person name="Chapman S.B."/>
            <person name="Gainer-Dewar J."/>
            <person name="Goldberg J."/>
            <person name="Griggs A."/>
            <person name="Gujja S."/>
            <person name="Hansen M."/>
            <person name="Howarth C."/>
            <person name="Imamovic A."/>
            <person name="Ireland A."/>
            <person name="Larimer J."/>
            <person name="McCowan C."/>
            <person name="Murphy C."/>
            <person name="Pearson M."/>
            <person name="Poon T.W."/>
            <person name="Priest M."/>
            <person name="Roberts A."/>
            <person name="Saif S."/>
            <person name="Shea T."/>
            <person name="Sisk P."/>
            <person name="Sykes S."/>
            <person name="Wortman J."/>
            <person name="Nusbaum C."/>
            <person name="Birren B."/>
        </authorList>
    </citation>
    <scope>NUCLEOTIDE SEQUENCE [LARGE SCALE GENOMIC DNA]</scope>
    <source>
        <strain evidence="4 5">CBS 110553</strain>
    </source>
</reference>
<dbReference type="InterPro" id="IPR002347">
    <property type="entry name" value="SDR_fam"/>
</dbReference>
<comment type="caution">
    <text evidence="4">The sequence shown here is derived from an EMBL/GenBank/DDBJ whole genome shotgun (WGS) entry which is preliminary data.</text>
</comment>
<dbReference type="eggNOG" id="KOG1201">
    <property type="taxonomic scope" value="Eukaryota"/>
</dbReference>
<dbReference type="Pfam" id="PF00106">
    <property type="entry name" value="adh_short"/>
    <property type="match status" value="1"/>
</dbReference>
<evidence type="ECO:0000256" key="2">
    <source>
        <dbReference type="ARBA" id="ARBA00023002"/>
    </source>
</evidence>
<dbReference type="GO" id="GO:0016616">
    <property type="term" value="F:oxidoreductase activity, acting on the CH-OH group of donors, NAD or NADP as acceptor"/>
    <property type="evidence" value="ECO:0007669"/>
    <property type="project" value="TreeGrafter"/>
</dbReference>
<protein>
    <submittedName>
        <fullName evidence="4">Uncharacterized protein</fullName>
    </submittedName>
</protein>
<evidence type="ECO:0000313" key="5">
    <source>
        <dbReference type="Proteomes" id="UP000019471"/>
    </source>
</evidence>
<keyword evidence="5" id="KW-1185">Reference proteome</keyword>
<evidence type="ECO:0000313" key="4">
    <source>
        <dbReference type="EMBL" id="EXJ67579.1"/>
    </source>
</evidence>
<dbReference type="InterPro" id="IPR036291">
    <property type="entry name" value="NAD(P)-bd_dom_sf"/>
</dbReference>
<comment type="similarity">
    <text evidence="1 3">Belongs to the short-chain dehydrogenases/reductases (SDR) family.</text>
</comment>
<gene>
    <name evidence="4" type="ORF">A1O5_09592</name>
</gene>
<evidence type="ECO:0000256" key="3">
    <source>
        <dbReference type="RuleBase" id="RU000363"/>
    </source>
</evidence>
<dbReference type="PANTHER" id="PTHR24322">
    <property type="entry name" value="PKSB"/>
    <property type="match status" value="1"/>
</dbReference>
<keyword evidence="2" id="KW-0560">Oxidoreductase</keyword>
<organism evidence="4 5">
    <name type="scientific">Cladophialophora psammophila CBS 110553</name>
    <dbReference type="NCBI Taxonomy" id="1182543"/>
    <lineage>
        <taxon>Eukaryota</taxon>
        <taxon>Fungi</taxon>
        <taxon>Dikarya</taxon>
        <taxon>Ascomycota</taxon>
        <taxon>Pezizomycotina</taxon>
        <taxon>Eurotiomycetes</taxon>
        <taxon>Chaetothyriomycetidae</taxon>
        <taxon>Chaetothyriales</taxon>
        <taxon>Herpotrichiellaceae</taxon>
        <taxon>Cladophialophora</taxon>
    </lineage>
</organism>
<name>W9XAX2_9EURO</name>
<dbReference type="PRINTS" id="PR00081">
    <property type="entry name" value="GDHRDH"/>
</dbReference>
<dbReference type="SUPFAM" id="SSF51735">
    <property type="entry name" value="NAD(P)-binding Rossmann-fold domains"/>
    <property type="match status" value="1"/>
</dbReference>
<dbReference type="CDD" id="cd05233">
    <property type="entry name" value="SDR_c"/>
    <property type="match status" value="1"/>
</dbReference>
<proteinExistence type="inferred from homology"/>
<dbReference type="GeneID" id="19194288"/>
<dbReference type="Proteomes" id="UP000019471">
    <property type="component" value="Unassembled WGS sequence"/>
</dbReference>